<feature type="chain" id="PRO_5002606098" evidence="1">
    <location>
        <begin position="24"/>
        <end position="109"/>
    </location>
</feature>
<sequence length="109" mass="11625">MSTRRDLLAALVALAAAPSLSQAQTSGFLPGLDKDAARRIGEAWRKAHPGDTAKTLVAKLFPTGRGPEALPRLRRAMAADFRAGAIFAHRGWRLSNTEGALFALLSMEA</sequence>
<dbReference type="InterPro" id="IPR006311">
    <property type="entry name" value="TAT_signal"/>
</dbReference>
<feature type="signal peptide" evidence="1">
    <location>
        <begin position="1"/>
        <end position="23"/>
    </location>
</feature>
<evidence type="ECO:0000313" key="3">
    <source>
        <dbReference type="Proteomes" id="UP000001364"/>
    </source>
</evidence>
<evidence type="ECO:0000313" key="2">
    <source>
        <dbReference type="EMBL" id="ACL95174.1"/>
    </source>
</evidence>
<evidence type="ECO:0000256" key="1">
    <source>
        <dbReference type="SAM" id="SignalP"/>
    </source>
</evidence>
<protein>
    <submittedName>
        <fullName evidence="2">Uncharacterized protein</fullName>
    </submittedName>
</protein>
<proteinExistence type="predicted"/>
<reference evidence="2 3" key="1">
    <citation type="journal article" date="2010" name="J. Bacteriol.">
        <title>The genetic basis of laboratory adaptation in Caulobacter crescentus.</title>
        <authorList>
            <person name="Marks M.E."/>
            <person name="Castro-Rojas C.M."/>
            <person name="Teiling C."/>
            <person name="Du L."/>
            <person name="Kapatral V."/>
            <person name="Walunas T.L."/>
            <person name="Crosson S."/>
        </authorList>
    </citation>
    <scope>NUCLEOTIDE SEQUENCE [LARGE SCALE GENOMIC DNA]</scope>
    <source>
        <strain evidence="3">NA1000 / CB15N</strain>
    </source>
</reference>
<dbReference type="Proteomes" id="UP000001364">
    <property type="component" value="Chromosome"/>
</dbReference>
<dbReference type="HOGENOM" id="CLU_2205312_0_0_5"/>
<gene>
    <name evidence="2" type="ordered locus">CCNA_01709</name>
</gene>
<dbReference type="GeneID" id="7331769"/>
<dbReference type="OrthoDB" id="7191061at2"/>
<name>A0A0H3CA36_CAUVN</name>
<keyword evidence="1" id="KW-0732">Signal</keyword>
<dbReference type="RefSeq" id="YP_002517082.1">
    <property type="nucleotide sequence ID" value="NC_011916.1"/>
</dbReference>
<dbReference type="AlphaFoldDB" id="A0A0H3CA36"/>
<dbReference type="KEGG" id="ccs:CCNA_01709"/>
<dbReference type="PATRIC" id="fig|565050.3.peg.1685"/>
<keyword evidence="3" id="KW-1185">Reference proteome</keyword>
<dbReference type="PROSITE" id="PS51318">
    <property type="entry name" value="TAT"/>
    <property type="match status" value="1"/>
</dbReference>
<accession>A0A0H3CA36</accession>
<dbReference type="SMR" id="A0A0H3CA36"/>
<dbReference type="EMBL" id="CP001340">
    <property type="protein sequence ID" value="ACL95174.1"/>
    <property type="molecule type" value="Genomic_DNA"/>
</dbReference>
<organism evidence="2 3">
    <name type="scientific">Caulobacter vibrioides (strain NA1000 / CB15N)</name>
    <name type="common">Caulobacter crescentus</name>
    <dbReference type="NCBI Taxonomy" id="565050"/>
    <lineage>
        <taxon>Bacteria</taxon>
        <taxon>Pseudomonadati</taxon>
        <taxon>Pseudomonadota</taxon>
        <taxon>Alphaproteobacteria</taxon>
        <taxon>Caulobacterales</taxon>
        <taxon>Caulobacteraceae</taxon>
        <taxon>Caulobacter</taxon>
    </lineage>
</organism>
<dbReference type="RefSeq" id="WP_010919510.1">
    <property type="nucleotide sequence ID" value="NC_011916.1"/>
</dbReference>